<evidence type="ECO:0000256" key="4">
    <source>
        <dbReference type="PROSITE-ProRule" id="PRU01016"/>
    </source>
</evidence>
<evidence type="ECO:0000256" key="2">
    <source>
        <dbReference type="ARBA" id="ARBA00022679"/>
    </source>
</evidence>
<protein>
    <submittedName>
        <fullName evidence="5">S-adenosyl-L-methionine-dependent methyltransferase</fullName>
    </submittedName>
</protein>
<proteinExistence type="inferred from homology"/>
<keyword evidence="3 4" id="KW-0949">S-adenosyl-L-methionine</keyword>
<comment type="similarity">
    <text evidence="4">Belongs to the class I-like SAM-binding methyltransferase superfamily. C5-methyltransferase family.</text>
</comment>
<dbReference type="GO" id="GO:0032259">
    <property type="term" value="P:methylation"/>
    <property type="evidence" value="ECO:0007669"/>
    <property type="project" value="UniProtKB-KW"/>
</dbReference>
<gene>
    <name evidence="5" type="ORF">J3Q64DRAFT_1715868</name>
</gene>
<keyword evidence="6" id="KW-1185">Reference proteome</keyword>
<dbReference type="PANTHER" id="PTHR46098:SF1">
    <property type="entry name" value="TRNA (CYTOSINE(38)-C(5))-METHYLTRANSFERASE"/>
    <property type="match status" value="1"/>
</dbReference>
<sequence length="372" mass="42692">MTDPVRCIEFFCGIGGLHYALNIAKIRANVVEAFDVNEIANKVYLHNFKKNPSKKTIDRLTEKDIEKLDAGCWLVSPPCQPYTRGGKMQDIEDPRAKALVHLIDLLPKLSTPPKYIFVENVKNFEISQSREKLVRQLDIMDYEINECLLTPEQLGVPNHRMRYYLTARRRSNPVTKEVSDYTEKSIIHTSWPFSGSNEMQNDVPELGLFFETLPRGEEKYQVPAKYILKLHGFRLDIVRSTDRITSCVTKAYGSHHIMTSGSLVQTKQMDITEYDWNDPPSLVALGLRFLTPTEISRLHAFPVPGYQLRVPNAPYSKKEPRPFSPPTCMPHLDFPDSVTLNQRYKLLGNSLNCWVVAELLRCVLFEEDVIMS</sequence>
<dbReference type="SUPFAM" id="SSF53335">
    <property type="entry name" value="S-adenosyl-L-methionine-dependent methyltransferases"/>
    <property type="match status" value="1"/>
</dbReference>
<dbReference type="InterPro" id="IPR029063">
    <property type="entry name" value="SAM-dependent_MTases_sf"/>
</dbReference>
<evidence type="ECO:0000256" key="1">
    <source>
        <dbReference type="ARBA" id="ARBA00022603"/>
    </source>
</evidence>
<dbReference type="PROSITE" id="PS51679">
    <property type="entry name" value="SAM_MT_C5"/>
    <property type="match status" value="1"/>
</dbReference>
<dbReference type="Gene3D" id="3.40.50.150">
    <property type="entry name" value="Vaccinia Virus protein VP39"/>
    <property type="match status" value="1"/>
</dbReference>
<dbReference type="Gene3D" id="3.90.120.10">
    <property type="entry name" value="DNA Methylase, subunit A, domain 2"/>
    <property type="match status" value="1"/>
</dbReference>
<organism evidence="5 6">
    <name type="scientific">Phycomyces blakesleeanus</name>
    <dbReference type="NCBI Taxonomy" id="4837"/>
    <lineage>
        <taxon>Eukaryota</taxon>
        <taxon>Fungi</taxon>
        <taxon>Fungi incertae sedis</taxon>
        <taxon>Mucoromycota</taxon>
        <taxon>Mucoromycotina</taxon>
        <taxon>Mucoromycetes</taxon>
        <taxon>Mucorales</taxon>
        <taxon>Phycomycetaceae</taxon>
        <taxon>Phycomyces</taxon>
    </lineage>
</organism>
<dbReference type="PANTHER" id="PTHR46098">
    <property type="entry name" value="TRNA (CYTOSINE(38)-C(5))-METHYLTRANSFERASE"/>
    <property type="match status" value="1"/>
</dbReference>
<accession>A0ABR3BGF1</accession>
<dbReference type="PRINTS" id="PR00105">
    <property type="entry name" value="C5METTRFRASE"/>
</dbReference>
<reference evidence="5 6" key="1">
    <citation type="submission" date="2024-04" db="EMBL/GenBank/DDBJ databases">
        <title>Symmetric and asymmetric DNA N6-adenine methylation regulates different biological responses in Mucorales.</title>
        <authorList>
            <consortium name="Lawrence Berkeley National Laboratory"/>
            <person name="Lax C."/>
            <person name="Mondo S.J."/>
            <person name="Osorio-Concepcion M."/>
            <person name="Muszewska A."/>
            <person name="Corrochano-Luque M."/>
            <person name="Gutierrez G."/>
            <person name="Riley R."/>
            <person name="Lipzen A."/>
            <person name="Guo J."/>
            <person name="Hundley H."/>
            <person name="Amirebrahimi M."/>
            <person name="Ng V."/>
            <person name="Lorenzo-Gutierrez D."/>
            <person name="Binder U."/>
            <person name="Yang J."/>
            <person name="Song Y."/>
            <person name="Canovas D."/>
            <person name="Navarro E."/>
            <person name="Freitag M."/>
            <person name="Gabaldon T."/>
            <person name="Grigoriev I.V."/>
            <person name="Corrochano L.M."/>
            <person name="Nicolas F.E."/>
            <person name="Garre V."/>
        </authorList>
    </citation>
    <scope>NUCLEOTIDE SEQUENCE [LARGE SCALE GENOMIC DNA]</scope>
    <source>
        <strain evidence="5 6">L51</strain>
    </source>
</reference>
<dbReference type="Proteomes" id="UP001448207">
    <property type="component" value="Unassembled WGS sequence"/>
</dbReference>
<keyword evidence="2 4" id="KW-0808">Transferase</keyword>
<evidence type="ECO:0000313" key="6">
    <source>
        <dbReference type="Proteomes" id="UP001448207"/>
    </source>
</evidence>
<evidence type="ECO:0000313" key="5">
    <source>
        <dbReference type="EMBL" id="KAL0097924.1"/>
    </source>
</evidence>
<evidence type="ECO:0000256" key="3">
    <source>
        <dbReference type="ARBA" id="ARBA00022691"/>
    </source>
</evidence>
<dbReference type="EMBL" id="JBCLYO010000001">
    <property type="protein sequence ID" value="KAL0097924.1"/>
    <property type="molecule type" value="Genomic_DNA"/>
</dbReference>
<keyword evidence="1 4" id="KW-0489">Methyltransferase</keyword>
<name>A0ABR3BGF1_PHYBL</name>
<feature type="active site" evidence="4">
    <location>
        <position position="79"/>
    </location>
</feature>
<dbReference type="InterPro" id="IPR001525">
    <property type="entry name" value="C5_MeTfrase"/>
</dbReference>
<dbReference type="Pfam" id="PF00145">
    <property type="entry name" value="DNA_methylase"/>
    <property type="match status" value="1"/>
</dbReference>
<dbReference type="GO" id="GO:0008168">
    <property type="term" value="F:methyltransferase activity"/>
    <property type="evidence" value="ECO:0007669"/>
    <property type="project" value="UniProtKB-KW"/>
</dbReference>
<dbReference type="InterPro" id="IPR050750">
    <property type="entry name" value="C5-MTase"/>
</dbReference>
<comment type="caution">
    <text evidence="5">The sequence shown here is derived from an EMBL/GenBank/DDBJ whole genome shotgun (WGS) entry which is preliminary data.</text>
</comment>